<feature type="region of interest" description="Disordered" evidence="1">
    <location>
        <begin position="49"/>
        <end position="76"/>
    </location>
</feature>
<proteinExistence type="predicted"/>
<dbReference type="RefSeq" id="WP_111066370.1">
    <property type="nucleotide sequence ID" value="NZ_CP029829.1"/>
</dbReference>
<evidence type="ECO:0000256" key="1">
    <source>
        <dbReference type="SAM" id="MobiDB-lite"/>
    </source>
</evidence>
<evidence type="ECO:0000313" key="2">
    <source>
        <dbReference type="EMBL" id="AWU93831.1"/>
    </source>
</evidence>
<dbReference type="KEGG" id="azm:DM194_05885"/>
<dbReference type="OrthoDB" id="7306641at2"/>
<keyword evidence="3" id="KW-1185">Reference proteome</keyword>
<organism evidence="2 3">
    <name type="scientific">Azospirillum ramasamyi</name>
    <dbReference type="NCBI Taxonomy" id="682998"/>
    <lineage>
        <taxon>Bacteria</taxon>
        <taxon>Pseudomonadati</taxon>
        <taxon>Pseudomonadota</taxon>
        <taxon>Alphaproteobacteria</taxon>
        <taxon>Rhodospirillales</taxon>
        <taxon>Azospirillaceae</taxon>
        <taxon>Azospirillum</taxon>
    </lineage>
</organism>
<dbReference type="AlphaFoldDB" id="A0A2U9S4L9"/>
<sequence length="76" mass="8509">MDRSEHKSSPYPPCSCCGEEVLLGEPMYWTPERPGHVWHDLCAQREGLLPASPKPVRARRRGTKPGTRSQAAEPLL</sequence>
<dbReference type="EMBL" id="CP029829">
    <property type="protein sequence ID" value="AWU93831.1"/>
    <property type="molecule type" value="Genomic_DNA"/>
</dbReference>
<accession>A0A2U9S4L9</accession>
<name>A0A2U9S4L9_9PROT</name>
<gene>
    <name evidence="2" type="ORF">DM194_05885</name>
</gene>
<dbReference type="Proteomes" id="UP000249605">
    <property type="component" value="Chromosome"/>
</dbReference>
<evidence type="ECO:0000313" key="3">
    <source>
        <dbReference type="Proteomes" id="UP000249605"/>
    </source>
</evidence>
<reference evidence="2 3" key="1">
    <citation type="journal article" date="2019" name="Int. J. Syst. Evol. Microbiol.">
        <title>Azospirillum ramasamyi sp. nov., a novel diazotrophic bacterium isolated from fermented bovine products.</title>
        <authorList>
            <person name="Anandham R."/>
            <person name="Heo J."/>
            <person name="Krishnamoorthy R."/>
            <person name="SenthilKumar M."/>
            <person name="Gopal N.O."/>
            <person name="Kim S.J."/>
            <person name="Kwon S.W."/>
        </authorList>
    </citation>
    <scope>NUCLEOTIDE SEQUENCE [LARGE SCALE GENOMIC DNA]</scope>
    <source>
        <strain evidence="2 3">M2T2B2</strain>
    </source>
</reference>
<protein>
    <submittedName>
        <fullName evidence="2">Uncharacterized protein</fullName>
    </submittedName>
</protein>